<dbReference type="InterPro" id="IPR024709">
    <property type="entry name" value="FucosylTrfase_pln"/>
</dbReference>
<evidence type="ECO:0000256" key="6">
    <source>
        <dbReference type="ARBA" id="ARBA00030350"/>
    </source>
</evidence>
<dbReference type="InterPro" id="IPR019378">
    <property type="entry name" value="GDP-Fuc_O-FucTrfase"/>
</dbReference>
<evidence type="ECO:0000256" key="4">
    <source>
        <dbReference type="ARBA" id="ARBA00023253"/>
    </source>
</evidence>
<dbReference type="PANTHER" id="PTHR31288">
    <property type="entry name" value="O-FUCOSYLTRANSFERASE FAMILY PROTEIN"/>
    <property type="match status" value="1"/>
</dbReference>
<organism evidence="7">
    <name type="scientific">Salix viminalis</name>
    <name type="common">Common osier</name>
    <name type="synonym">Basket willow</name>
    <dbReference type="NCBI Taxonomy" id="40686"/>
    <lineage>
        <taxon>Eukaryota</taxon>
        <taxon>Viridiplantae</taxon>
        <taxon>Streptophyta</taxon>
        <taxon>Embryophyta</taxon>
        <taxon>Tracheophyta</taxon>
        <taxon>Spermatophyta</taxon>
        <taxon>Magnoliopsida</taxon>
        <taxon>eudicotyledons</taxon>
        <taxon>Gunneridae</taxon>
        <taxon>Pentapetalae</taxon>
        <taxon>rosids</taxon>
        <taxon>fabids</taxon>
        <taxon>Malpighiales</taxon>
        <taxon>Salicaceae</taxon>
        <taxon>Saliceae</taxon>
        <taxon>Salix</taxon>
    </lineage>
</organism>
<keyword evidence="4" id="KW-0294">Fucose metabolism</keyword>
<keyword evidence="2" id="KW-0328">Glycosyltransferase</keyword>
<dbReference type="GO" id="GO:0006004">
    <property type="term" value="P:fucose metabolic process"/>
    <property type="evidence" value="ECO:0007669"/>
    <property type="project" value="UniProtKB-KW"/>
</dbReference>
<evidence type="ECO:0000256" key="5">
    <source>
        <dbReference type="ARBA" id="ARBA00023277"/>
    </source>
</evidence>
<evidence type="ECO:0000313" key="7">
    <source>
        <dbReference type="EMBL" id="VFU43021.1"/>
    </source>
</evidence>
<evidence type="ECO:0000256" key="2">
    <source>
        <dbReference type="ARBA" id="ARBA00022676"/>
    </source>
</evidence>
<sequence length="530" mass="58606">MGVDLRQVVAGVLTLTMFVMLGNMIKRDHFDSVEGKFPGARDVEFDSEKVSEQGVVSFSKRSTNGPWIESGQELKPCWKESTFDEVEPKGFVTFSLTNGPEYHVSQIADAVVVARYIGATLVLPDIRGNKPGDERKFEEIYDVDKFVKSLYGVVKVVKGLPDDVSIRDFTAVKVPNRISDDHIAEQIKPIFKTNSNIRLATFFPSVNMRKTTKTSASDSVACLAMFGTLELQPEVDEVVDSMIERLRTLSRKSNRRFIAVDLRAEILGKKGCHGSSSSGTKSCFSAQEIAIFLRKIGYDKDTTIYLTQPRWDESLDVLKDIFPKTYTKESIMPADKKAKFLKSEDSEFEKSDVFVPAISGLFYANVAGKRIASGKTQILVPADIPGSSASVTNHFSPYISKKNHMAHSSYVEVFSNSSLSPLPQTSFSSEQMNSDFKLRSIEASSRTVHPVHGCGGIISQLQQHQTIDAQSELLCTMISIPVYGDINPCPHWGIYAFLAVLNLPNGFLKYTDSGVFGTGMSFPTTARGQL</sequence>
<comment type="similarity">
    <text evidence="1">Belongs to the glycosyltransferase GT106 family.</text>
</comment>
<gene>
    <name evidence="7" type="ORF">SVIM_LOCUS262047</name>
</gene>
<keyword evidence="3" id="KW-0808">Transferase</keyword>
<evidence type="ECO:0000256" key="3">
    <source>
        <dbReference type="ARBA" id="ARBA00022679"/>
    </source>
</evidence>
<protein>
    <recommendedName>
        <fullName evidence="6">O-fucosyltransferase family protein</fullName>
    </recommendedName>
</protein>
<dbReference type="EMBL" id="CAADRP010001596">
    <property type="protein sequence ID" value="VFU43021.1"/>
    <property type="molecule type" value="Genomic_DNA"/>
</dbReference>
<proteinExistence type="inferred from homology"/>
<evidence type="ECO:0000256" key="1">
    <source>
        <dbReference type="ARBA" id="ARBA00007737"/>
    </source>
</evidence>
<dbReference type="AlphaFoldDB" id="A0A6N2LN50"/>
<dbReference type="GO" id="GO:0016757">
    <property type="term" value="F:glycosyltransferase activity"/>
    <property type="evidence" value="ECO:0007669"/>
    <property type="project" value="UniProtKB-KW"/>
</dbReference>
<name>A0A6N2LN50_SALVM</name>
<reference evidence="7" key="1">
    <citation type="submission" date="2019-03" db="EMBL/GenBank/DDBJ databases">
        <authorList>
            <person name="Mank J."/>
            <person name="Almeida P."/>
        </authorList>
    </citation>
    <scope>NUCLEOTIDE SEQUENCE</scope>
    <source>
        <strain evidence="7">78183</strain>
    </source>
</reference>
<dbReference type="Pfam" id="PF10250">
    <property type="entry name" value="O-FucT"/>
    <property type="match status" value="1"/>
</dbReference>
<dbReference type="PANTHER" id="PTHR31288:SF5">
    <property type="entry name" value="PROTEIN MANNAN SYNTHESIS-RELATED 1"/>
    <property type="match status" value="1"/>
</dbReference>
<accession>A0A6N2LN50</accession>
<keyword evidence="5" id="KW-0119">Carbohydrate metabolism</keyword>